<dbReference type="InterPro" id="IPR050961">
    <property type="entry name" value="BolA/IbaG_stress_morph_reg"/>
</dbReference>
<comment type="similarity">
    <text evidence="1 2">Belongs to the BolA/IbaG family.</text>
</comment>
<dbReference type="OrthoDB" id="9812890at2"/>
<evidence type="ECO:0000256" key="1">
    <source>
        <dbReference type="ARBA" id="ARBA00005578"/>
    </source>
</evidence>
<sequence>MQAADIEKILNDALNLDELHVTFDGSQCSIIAVADSFADMSRVKKQQTVYAPLTEAINQGHIHAVSIKTFTNSQWQREKKFILPS</sequence>
<accession>A0A4U1BBD9</accession>
<dbReference type="PIRSF" id="PIRSF003113">
    <property type="entry name" value="BolA"/>
    <property type="match status" value="1"/>
</dbReference>
<evidence type="ECO:0000256" key="2">
    <source>
        <dbReference type="RuleBase" id="RU003860"/>
    </source>
</evidence>
<dbReference type="InterPro" id="IPR002634">
    <property type="entry name" value="BolA"/>
</dbReference>
<gene>
    <name evidence="3" type="ORF">E8M12_00395</name>
</gene>
<evidence type="ECO:0000313" key="3">
    <source>
        <dbReference type="EMBL" id="TKB47902.1"/>
    </source>
</evidence>
<dbReference type="Proteomes" id="UP000307999">
    <property type="component" value="Unassembled WGS sequence"/>
</dbReference>
<dbReference type="AlphaFoldDB" id="A0A4U1BBD9"/>
<dbReference type="Pfam" id="PF01722">
    <property type="entry name" value="BolA"/>
    <property type="match status" value="1"/>
</dbReference>
<dbReference type="EMBL" id="SWDB01000001">
    <property type="protein sequence ID" value="TKB47902.1"/>
    <property type="molecule type" value="Genomic_DNA"/>
</dbReference>
<dbReference type="RefSeq" id="WP_136734091.1">
    <property type="nucleotide sequence ID" value="NZ_SWDB01000001.1"/>
</dbReference>
<dbReference type="PANTHER" id="PTHR46229">
    <property type="entry name" value="BOLA TRANSCRIPTION REGULATOR"/>
    <property type="match status" value="1"/>
</dbReference>
<evidence type="ECO:0000313" key="4">
    <source>
        <dbReference type="Proteomes" id="UP000307999"/>
    </source>
</evidence>
<name>A0A4U1BBD9_9GAMM</name>
<dbReference type="InterPro" id="IPR036065">
    <property type="entry name" value="BolA-like_sf"/>
</dbReference>
<comment type="caution">
    <text evidence="3">The sequence shown here is derived from an EMBL/GenBank/DDBJ whole genome shotgun (WGS) entry which is preliminary data.</text>
</comment>
<proteinExistence type="inferred from homology"/>
<keyword evidence="4" id="KW-1185">Reference proteome</keyword>
<organism evidence="3 4">
    <name type="scientific">Thalassotalea mangrovi</name>
    <dbReference type="NCBI Taxonomy" id="2572245"/>
    <lineage>
        <taxon>Bacteria</taxon>
        <taxon>Pseudomonadati</taxon>
        <taxon>Pseudomonadota</taxon>
        <taxon>Gammaproteobacteria</taxon>
        <taxon>Alteromonadales</taxon>
        <taxon>Colwelliaceae</taxon>
        <taxon>Thalassotalea</taxon>
    </lineage>
</organism>
<protein>
    <submittedName>
        <fullName evidence="3">BolA family transcriptional regulator</fullName>
    </submittedName>
</protein>
<reference evidence="3 4" key="1">
    <citation type="submission" date="2019-04" db="EMBL/GenBank/DDBJ databases">
        <title>Thalassotalea guangxiensis sp. nov., isolated from sediment of the coastal wetland.</title>
        <authorList>
            <person name="Zheng S."/>
            <person name="Zhang D."/>
        </authorList>
    </citation>
    <scope>NUCLEOTIDE SEQUENCE [LARGE SCALE GENOMIC DNA]</scope>
    <source>
        <strain evidence="3 4">ZS-4</strain>
    </source>
</reference>
<dbReference type="SUPFAM" id="SSF82657">
    <property type="entry name" value="BolA-like"/>
    <property type="match status" value="1"/>
</dbReference>
<dbReference type="Gene3D" id="3.30.300.90">
    <property type="entry name" value="BolA-like"/>
    <property type="match status" value="1"/>
</dbReference>
<dbReference type="PANTHER" id="PTHR46229:SF4">
    <property type="entry name" value="ACID STRESS PROTEIN IBAG"/>
    <property type="match status" value="1"/>
</dbReference>